<name>A0ABR8S7X3_9BURK</name>
<dbReference type="PROSITE" id="PS00018">
    <property type="entry name" value="EF_HAND_1"/>
    <property type="match status" value="1"/>
</dbReference>
<dbReference type="Pfam" id="PF13202">
    <property type="entry name" value="EF-hand_5"/>
    <property type="match status" value="2"/>
</dbReference>
<protein>
    <submittedName>
        <fullName evidence="4">EF-hand domain-containing protein</fullName>
    </submittedName>
</protein>
<feature type="domain" description="EF-hand" evidence="3">
    <location>
        <begin position="81"/>
        <end position="114"/>
    </location>
</feature>
<dbReference type="InterPro" id="IPR011992">
    <property type="entry name" value="EF-hand-dom_pair"/>
</dbReference>
<dbReference type="PROSITE" id="PS50222">
    <property type="entry name" value="EF_HAND_2"/>
    <property type="match status" value="1"/>
</dbReference>
<proteinExistence type="predicted"/>
<dbReference type="InterPro" id="IPR002048">
    <property type="entry name" value="EF_hand_dom"/>
</dbReference>
<dbReference type="SUPFAM" id="SSF47473">
    <property type="entry name" value="EF-hand"/>
    <property type="match status" value="1"/>
</dbReference>
<dbReference type="Gene3D" id="1.10.238.10">
    <property type="entry name" value="EF-hand"/>
    <property type="match status" value="1"/>
</dbReference>
<comment type="caution">
    <text evidence="4">The sequence shown here is derived from an EMBL/GenBank/DDBJ whole genome shotgun (WGS) entry which is preliminary data.</text>
</comment>
<accession>A0ABR8S7X3</accession>
<evidence type="ECO:0000313" key="5">
    <source>
        <dbReference type="Proteomes" id="UP000634919"/>
    </source>
</evidence>
<dbReference type="Proteomes" id="UP000634919">
    <property type="component" value="Unassembled WGS sequence"/>
</dbReference>
<dbReference type="EMBL" id="JACSQK010000002">
    <property type="protein sequence ID" value="MBD7959570.1"/>
    <property type="molecule type" value="Genomic_DNA"/>
</dbReference>
<dbReference type="RefSeq" id="WP_191721986.1">
    <property type="nucleotide sequence ID" value="NZ_JACSQK010000002.1"/>
</dbReference>
<feature type="compositionally biased region" description="Low complexity" evidence="1">
    <location>
        <begin position="41"/>
        <end position="51"/>
    </location>
</feature>
<sequence>MNTTARKPHTFDMRSLLLFASLTVGGTSAVLAQTPNTPSSQAPAKTAPAPVAPAVQPITPSEAFMRSDLNRDGLLSREEAENLPSVAAQFEQWDRDGNGSLSMEEFLLGVQKHK</sequence>
<gene>
    <name evidence="4" type="ORF">H9646_03675</name>
</gene>
<evidence type="ECO:0000256" key="2">
    <source>
        <dbReference type="SAM" id="SignalP"/>
    </source>
</evidence>
<keyword evidence="5" id="KW-1185">Reference proteome</keyword>
<organism evidence="4 5">
    <name type="scientific">Comamonas avium</name>
    <dbReference type="NCBI Taxonomy" id="2762231"/>
    <lineage>
        <taxon>Bacteria</taxon>
        <taxon>Pseudomonadati</taxon>
        <taxon>Pseudomonadota</taxon>
        <taxon>Betaproteobacteria</taxon>
        <taxon>Burkholderiales</taxon>
        <taxon>Comamonadaceae</taxon>
        <taxon>Comamonas</taxon>
    </lineage>
</organism>
<evidence type="ECO:0000259" key="3">
    <source>
        <dbReference type="PROSITE" id="PS50222"/>
    </source>
</evidence>
<keyword evidence="2" id="KW-0732">Signal</keyword>
<reference evidence="4 5" key="1">
    <citation type="submission" date="2020-08" db="EMBL/GenBank/DDBJ databases">
        <title>A Genomic Blueprint of the Chicken Gut Microbiome.</title>
        <authorList>
            <person name="Gilroy R."/>
            <person name="Ravi A."/>
            <person name="Getino M."/>
            <person name="Pursley I."/>
            <person name="Horton D.L."/>
            <person name="Alikhan N.-F."/>
            <person name="Baker D."/>
            <person name="Gharbi K."/>
            <person name="Hall N."/>
            <person name="Watson M."/>
            <person name="Adriaenssens E.M."/>
            <person name="Foster-Nyarko E."/>
            <person name="Jarju S."/>
            <person name="Secka A."/>
            <person name="Antonio M."/>
            <person name="Oren A."/>
            <person name="Chaudhuri R."/>
            <person name="La Ragione R.M."/>
            <person name="Hildebrand F."/>
            <person name="Pallen M.J."/>
        </authorList>
    </citation>
    <scope>NUCLEOTIDE SEQUENCE [LARGE SCALE GENOMIC DNA]</scope>
    <source>
        <strain evidence="4 5">Sa2CVA6</strain>
    </source>
</reference>
<evidence type="ECO:0000313" key="4">
    <source>
        <dbReference type="EMBL" id="MBD7959570.1"/>
    </source>
</evidence>
<dbReference type="InterPro" id="IPR018247">
    <property type="entry name" value="EF_Hand_1_Ca_BS"/>
</dbReference>
<feature type="region of interest" description="Disordered" evidence="1">
    <location>
        <begin position="32"/>
        <end position="51"/>
    </location>
</feature>
<evidence type="ECO:0000256" key="1">
    <source>
        <dbReference type="SAM" id="MobiDB-lite"/>
    </source>
</evidence>
<feature type="signal peptide" evidence="2">
    <location>
        <begin position="1"/>
        <end position="32"/>
    </location>
</feature>
<feature type="chain" id="PRO_5046934730" evidence="2">
    <location>
        <begin position="33"/>
        <end position="114"/>
    </location>
</feature>